<dbReference type="InterPro" id="IPR005312">
    <property type="entry name" value="DUF1759"/>
</dbReference>
<dbReference type="PhylomeDB" id="A7SGD3"/>
<name>A7SGD3_NEMVE</name>
<dbReference type="PANTHER" id="PTHR22954:SF3">
    <property type="entry name" value="PROTEIN CBG08539"/>
    <property type="match status" value="1"/>
</dbReference>
<evidence type="ECO:0000313" key="2">
    <source>
        <dbReference type="EMBL" id="EDO37250.1"/>
    </source>
</evidence>
<organism evidence="2 3">
    <name type="scientific">Nematostella vectensis</name>
    <name type="common">Starlet sea anemone</name>
    <dbReference type="NCBI Taxonomy" id="45351"/>
    <lineage>
        <taxon>Eukaryota</taxon>
        <taxon>Metazoa</taxon>
        <taxon>Cnidaria</taxon>
        <taxon>Anthozoa</taxon>
        <taxon>Hexacorallia</taxon>
        <taxon>Actiniaria</taxon>
        <taxon>Edwardsiidae</taxon>
        <taxon>Nematostella</taxon>
    </lineage>
</organism>
<protein>
    <submittedName>
        <fullName evidence="2">Uncharacterized protein</fullName>
    </submittedName>
</protein>
<dbReference type="Pfam" id="PF03564">
    <property type="entry name" value="DUF1759"/>
    <property type="match status" value="1"/>
</dbReference>
<dbReference type="Proteomes" id="UP000001593">
    <property type="component" value="Unassembled WGS sequence"/>
</dbReference>
<feature type="region of interest" description="Disordered" evidence="1">
    <location>
        <begin position="50"/>
        <end position="77"/>
    </location>
</feature>
<dbReference type="HOGENOM" id="CLU_1295732_0_0_1"/>
<dbReference type="EMBL" id="DS469651">
    <property type="protein sequence ID" value="EDO37250.1"/>
    <property type="molecule type" value="Genomic_DNA"/>
</dbReference>
<dbReference type="InParanoid" id="A7SGD3"/>
<reference evidence="2 3" key="1">
    <citation type="journal article" date="2007" name="Science">
        <title>Sea anemone genome reveals ancestral eumetazoan gene repertoire and genomic organization.</title>
        <authorList>
            <person name="Putnam N.H."/>
            <person name="Srivastava M."/>
            <person name="Hellsten U."/>
            <person name="Dirks B."/>
            <person name="Chapman J."/>
            <person name="Salamov A."/>
            <person name="Terry A."/>
            <person name="Shapiro H."/>
            <person name="Lindquist E."/>
            <person name="Kapitonov V.V."/>
            <person name="Jurka J."/>
            <person name="Genikhovich G."/>
            <person name="Grigoriev I.V."/>
            <person name="Lucas S.M."/>
            <person name="Steele R.E."/>
            <person name="Finnerty J.R."/>
            <person name="Technau U."/>
            <person name="Martindale M.Q."/>
            <person name="Rokhsar D.S."/>
        </authorList>
    </citation>
    <scope>NUCLEOTIDE SEQUENCE [LARGE SCALE GENOMIC DNA]</scope>
    <source>
        <strain evidence="3">CH2 X CH6</strain>
    </source>
</reference>
<accession>A7SGD3</accession>
<evidence type="ECO:0000256" key="1">
    <source>
        <dbReference type="SAM" id="MobiDB-lite"/>
    </source>
</evidence>
<gene>
    <name evidence="2" type="ORF">NEMVEDRAFT_v1g211875</name>
</gene>
<feature type="compositionally biased region" description="Basic and acidic residues" evidence="1">
    <location>
        <begin position="27"/>
        <end position="38"/>
    </location>
</feature>
<proteinExistence type="predicted"/>
<dbReference type="PANTHER" id="PTHR22954">
    <property type="entry name" value="RETROVIRAL PROTEASE-RELATED"/>
    <property type="match status" value="1"/>
</dbReference>
<sequence>MERDNHGGNVGDSQSRSNAIPMRSRASTREVKKFERVADSSQTGCYALDDNAAEETSHRNSVASEIESEAAASSAQDQEARARLPKLRLKNFAGSVGEWQEFWDGFKSSIHSNPRLATVDKFNYLRSLLVGPARRAVAGFALTAANYQSAIALLKRRYGQTEKIKKAHINEMIKMRGGARKTRLVFADFTTRWRPSTEGCRRWEWRRPSMKAY</sequence>
<feature type="region of interest" description="Disordered" evidence="1">
    <location>
        <begin position="1"/>
        <end position="38"/>
    </location>
</feature>
<evidence type="ECO:0000313" key="3">
    <source>
        <dbReference type="Proteomes" id="UP000001593"/>
    </source>
</evidence>
<dbReference type="eggNOG" id="ENOG502SEF2">
    <property type="taxonomic scope" value="Eukaryota"/>
</dbReference>
<keyword evidence="3" id="KW-1185">Reference proteome</keyword>
<dbReference type="AlphaFoldDB" id="A7SGD3"/>
<feature type="compositionally biased region" description="Low complexity" evidence="1">
    <location>
        <begin position="63"/>
        <end position="77"/>
    </location>
</feature>